<evidence type="ECO:0000313" key="3">
    <source>
        <dbReference type="EMBL" id="EQD30647.1"/>
    </source>
</evidence>
<dbReference type="GO" id="GO:0015689">
    <property type="term" value="P:molybdate ion transport"/>
    <property type="evidence" value="ECO:0007669"/>
    <property type="project" value="TreeGrafter"/>
</dbReference>
<dbReference type="SUPFAM" id="SSF53850">
    <property type="entry name" value="Periplasmic binding protein-like II"/>
    <property type="match status" value="1"/>
</dbReference>
<comment type="similarity">
    <text evidence="1">Belongs to the bacterial solute-binding protein 1 family. WtpA subfamily.</text>
</comment>
<dbReference type="Pfam" id="PF13531">
    <property type="entry name" value="SBP_bac_11"/>
    <property type="match status" value="1"/>
</dbReference>
<evidence type="ECO:0000256" key="1">
    <source>
        <dbReference type="ARBA" id="ARBA00009438"/>
    </source>
</evidence>
<accession>T0YFN2</accession>
<proteinExistence type="inferred from homology"/>
<dbReference type="PANTHER" id="PTHR30632">
    <property type="entry name" value="MOLYBDATE-BINDING PERIPLASMIC PROTEIN"/>
    <property type="match status" value="1"/>
</dbReference>
<feature type="region of interest" description="Disordered" evidence="2">
    <location>
        <begin position="231"/>
        <end position="267"/>
    </location>
</feature>
<dbReference type="EMBL" id="AUZX01014975">
    <property type="protein sequence ID" value="EQD30647.1"/>
    <property type="molecule type" value="Genomic_DNA"/>
</dbReference>
<dbReference type="PANTHER" id="PTHR30632:SF16">
    <property type="entry name" value="MOLYBDATE_TUNGSTATE-BINDING PROTEIN WTPA"/>
    <property type="match status" value="1"/>
</dbReference>
<reference evidence="3" key="2">
    <citation type="journal article" date="2014" name="ISME J.">
        <title>Microbial stratification in low pH oxic and suboxic macroscopic growths along an acid mine drainage.</title>
        <authorList>
            <person name="Mendez-Garcia C."/>
            <person name="Mesa V."/>
            <person name="Sprenger R.R."/>
            <person name="Richter M."/>
            <person name="Diez M.S."/>
            <person name="Solano J."/>
            <person name="Bargiela R."/>
            <person name="Golyshina O.V."/>
            <person name="Manteca A."/>
            <person name="Ramos J.L."/>
            <person name="Gallego J.R."/>
            <person name="Llorente I."/>
            <person name="Martins Dos Santos V.A."/>
            <person name="Jensen O.N."/>
            <person name="Pelaez A.I."/>
            <person name="Sanchez J."/>
            <person name="Ferrer M."/>
        </authorList>
    </citation>
    <scope>NUCLEOTIDE SEQUENCE</scope>
</reference>
<dbReference type="GO" id="GO:0030973">
    <property type="term" value="F:molybdate ion binding"/>
    <property type="evidence" value="ECO:0007669"/>
    <property type="project" value="TreeGrafter"/>
</dbReference>
<sequence length="343" mass="36418">MQVQEEVRMRLSVAMRGLLAALLLCLLPAAASRAATVLRVAYAGSMGVVMDRYLGPAFAQAEGIDYQGIGQGAYGLARLLAAKALRADVFVSITPGPIVVLQQAGLIDRAVPIASTQMVIAYSPRSRFAPMLRAAAQGRRPWWQVLQTPGLRFGRTDPAVDPQGQNIIFTMLLAERFYHQSDLVQRILGSVQNPAQIFTEPSLLSRLQAGQLDAASSYRSAAISHHLPYTPLAGRDQSERSGTAGGCFPASAADHPPARRQAGDAASAAAGVLRRGAEERGAAAAGAGVRGLSAQRARAGAAARPGLWIRAGSCALKARRARTAAAGEVPWYGAPECWRWPFW</sequence>
<dbReference type="AlphaFoldDB" id="T0YFN2"/>
<comment type="caution">
    <text evidence="3">The sequence shown here is derived from an EMBL/GenBank/DDBJ whole genome shotgun (WGS) entry which is preliminary data.</text>
</comment>
<protein>
    <submittedName>
        <fullName evidence="3">Extracellular solute-binding protein family 1</fullName>
    </submittedName>
</protein>
<evidence type="ECO:0000256" key="2">
    <source>
        <dbReference type="SAM" id="MobiDB-lite"/>
    </source>
</evidence>
<name>T0YFN2_9ZZZZ</name>
<dbReference type="CDD" id="cd13540">
    <property type="entry name" value="PBP2_ModA_WtpA"/>
    <property type="match status" value="1"/>
</dbReference>
<reference evidence="3" key="1">
    <citation type="submission" date="2013-08" db="EMBL/GenBank/DDBJ databases">
        <authorList>
            <person name="Mendez C."/>
            <person name="Richter M."/>
            <person name="Ferrer M."/>
            <person name="Sanchez J."/>
        </authorList>
    </citation>
    <scope>NUCLEOTIDE SEQUENCE</scope>
</reference>
<dbReference type="Gene3D" id="3.40.190.10">
    <property type="entry name" value="Periplasmic binding protein-like II"/>
    <property type="match status" value="2"/>
</dbReference>
<gene>
    <name evidence="3" type="ORF">B1A_20297</name>
</gene>
<dbReference type="InterPro" id="IPR050682">
    <property type="entry name" value="ModA/WtpA"/>
</dbReference>
<organism evidence="3">
    <name type="scientific">mine drainage metagenome</name>
    <dbReference type="NCBI Taxonomy" id="410659"/>
    <lineage>
        <taxon>unclassified sequences</taxon>
        <taxon>metagenomes</taxon>
        <taxon>ecological metagenomes</taxon>
    </lineage>
</organism>